<dbReference type="Pfam" id="PF01544">
    <property type="entry name" value="CorA"/>
    <property type="match status" value="1"/>
</dbReference>
<keyword evidence="14" id="KW-1185">Reference proteome</keyword>
<evidence type="ECO:0000256" key="5">
    <source>
        <dbReference type="ARBA" id="ARBA00022692"/>
    </source>
</evidence>
<accession>A0A0B6WWK2</accession>
<dbReference type="GO" id="GO:0015087">
    <property type="term" value="F:cobalt ion transmembrane transporter activity"/>
    <property type="evidence" value="ECO:0007669"/>
    <property type="project" value="UniProtKB-UniRule"/>
</dbReference>
<dbReference type="OrthoDB" id="9803416at2"/>
<comment type="subcellular location">
    <subcellularLocation>
        <location evidence="1">Cell membrane</location>
        <topology evidence="1">Multi-pass membrane protein</topology>
    </subcellularLocation>
    <subcellularLocation>
        <location evidence="12">Membrane</location>
        <topology evidence="12">Multi-pass membrane protein</topology>
    </subcellularLocation>
</comment>
<dbReference type="SUPFAM" id="SSF143865">
    <property type="entry name" value="CorA soluble domain-like"/>
    <property type="match status" value="1"/>
</dbReference>
<evidence type="ECO:0000256" key="12">
    <source>
        <dbReference type="RuleBase" id="RU362010"/>
    </source>
</evidence>
<evidence type="ECO:0000256" key="10">
    <source>
        <dbReference type="ARBA" id="ARBA00034269"/>
    </source>
</evidence>
<evidence type="ECO:0000256" key="7">
    <source>
        <dbReference type="ARBA" id="ARBA00022989"/>
    </source>
</evidence>
<keyword evidence="4 12" id="KW-1003">Cell membrane</keyword>
<dbReference type="NCBIfam" id="TIGR00383">
    <property type="entry name" value="corA"/>
    <property type="match status" value="1"/>
</dbReference>
<evidence type="ECO:0000313" key="14">
    <source>
        <dbReference type="Proteomes" id="UP000031518"/>
    </source>
</evidence>
<dbReference type="GO" id="GO:0000287">
    <property type="term" value="F:magnesium ion binding"/>
    <property type="evidence" value="ECO:0007669"/>
    <property type="project" value="TreeGrafter"/>
</dbReference>
<name>A0A0B6WWK2_9BACT</name>
<dbReference type="GO" id="GO:0050897">
    <property type="term" value="F:cobalt ion binding"/>
    <property type="evidence" value="ECO:0007669"/>
    <property type="project" value="TreeGrafter"/>
</dbReference>
<evidence type="ECO:0000256" key="2">
    <source>
        <dbReference type="ARBA" id="ARBA00009765"/>
    </source>
</evidence>
<keyword evidence="9 12" id="KW-0472">Membrane</keyword>
<keyword evidence="8 12" id="KW-0406">Ion transport</keyword>
<comment type="similarity">
    <text evidence="2 12">Belongs to the CorA metal ion transporter (MIT) (TC 1.A.35) family.</text>
</comment>
<dbReference type="Gene3D" id="1.20.58.340">
    <property type="entry name" value="Magnesium transport protein CorA, transmembrane region"/>
    <property type="match status" value="2"/>
</dbReference>
<reference evidence="13 14" key="2">
    <citation type="submission" date="2015-01" db="EMBL/GenBank/DDBJ databases">
        <title>Complete genome sequence of Pyrinomonas methylaliphatogenes type strain K22T.</title>
        <authorList>
            <person name="Lee K.C.Y."/>
            <person name="Power J.F."/>
            <person name="Dunfield P.F."/>
            <person name="Morgan X.C."/>
            <person name="Huttenhower C."/>
            <person name="Stott M.B."/>
        </authorList>
    </citation>
    <scope>NUCLEOTIDE SEQUENCE [LARGE SCALE GENOMIC DNA]</scope>
    <source>
        <strain evidence="13 14">K22</strain>
    </source>
</reference>
<dbReference type="GO" id="GO:0005886">
    <property type="term" value="C:plasma membrane"/>
    <property type="evidence" value="ECO:0007669"/>
    <property type="project" value="UniProtKB-SubCell"/>
</dbReference>
<dbReference type="GO" id="GO:0015095">
    <property type="term" value="F:magnesium ion transmembrane transporter activity"/>
    <property type="evidence" value="ECO:0007669"/>
    <property type="project" value="UniProtKB-UniRule"/>
</dbReference>
<organism evidence="13 14">
    <name type="scientific">Pyrinomonas methylaliphatogenes</name>
    <dbReference type="NCBI Taxonomy" id="454194"/>
    <lineage>
        <taxon>Bacteria</taxon>
        <taxon>Pseudomonadati</taxon>
        <taxon>Acidobacteriota</taxon>
        <taxon>Blastocatellia</taxon>
        <taxon>Blastocatellales</taxon>
        <taxon>Pyrinomonadaceae</taxon>
        <taxon>Pyrinomonas</taxon>
    </lineage>
</organism>
<keyword evidence="5 12" id="KW-0812">Transmembrane</keyword>
<evidence type="ECO:0000256" key="9">
    <source>
        <dbReference type="ARBA" id="ARBA00023136"/>
    </source>
</evidence>
<evidence type="ECO:0000256" key="1">
    <source>
        <dbReference type="ARBA" id="ARBA00004651"/>
    </source>
</evidence>
<evidence type="ECO:0000256" key="4">
    <source>
        <dbReference type="ARBA" id="ARBA00022475"/>
    </source>
</evidence>
<dbReference type="PANTHER" id="PTHR46494">
    <property type="entry name" value="CORA FAMILY METAL ION TRANSPORTER (EUROFUNG)"/>
    <property type="match status" value="1"/>
</dbReference>
<comment type="catalytic activity">
    <reaction evidence="10">
        <text>Mg(2+)(in) = Mg(2+)(out)</text>
        <dbReference type="Rhea" id="RHEA:29827"/>
        <dbReference type="ChEBI" id="CHEBI:18420"/>
    </reaction>
</comment>
<dbReference type="PANTHER" id="PTHR46494:SF1">
    <property type="entry name" value="CORA FAMILY METAL ION TRANSPORTER (EUROFUNG)"/>
    <property type="match status" value="1"/>
</dbReference>
<evidence type="ECO:0000313" key="13">
    <source>
        <dbReference type="EMBL" id="CDM65102.1"/>
    </source>
</evidence>
<dbReference type="InterPro" id="IPR004488">
    <property type="entry name" value="Mg/Co-transport_prot_CorA"/>
</dbReference>
<keyword evidence="6 12" id="KW-0460">Magnesium</keyword>
<dbReference type="AlphaFoldDB" id="A0A0B6WWK2"/>
<evidence type="ECO:0000256" key="3">
    <source>
        <dbReference type="ARBA" id="ARBA00022448"/>
    </source>
</evidence>
<dbReference type="InterPro" id="IPR045861">
    <property type="entry name" value="CorA_cytoplasmic_dom"/>
</dbReference>
<dbReference type="InterPro" id="IPR045863">
    <property type="entry name" value="CorA_TM1_TM2"/>
</dbReference>
<evidence type="ECO:0000256" key="6">
    <source>
        <dbReference type="ARBA" id="ARBA00022842"/>
    </source>
</evidence>
<dbReference type="InterPro" id="IPR002523">
    <property type="entry name" value="MgTranspt_CorA/ZnTranspt_ZntB"/>
</dbReference>
<dbReference type="Gene3D" id="3.30.460.20">
    <property type="entry name" value="CorA soluble domain-like"/>
    <property type="match status" value="1"/>
</dbReference>
<feature type="transmembrane region" description="Helical" evidence="12">
    <location>
        <begin position="298"/>
        <end position="320"/>
    </location>
</feature>
<evidence type="ECO:0000256" key="11">
    <source>
        <dbReference type="ARBA" id="ARBA00045497"/>
    </source>
</evidence>
<dbReference type="Proteomes" id="UP000031518">
    <property type="component" value="Unassembled WGS sequence"/>
</dbReference>
<gene>
    <name evidence="12" type="primary">corA</name>
    <name evidence="13" type="ORF">PYK22_01100</name>
</gene>
<dbReference type="CDD" id="cd12822">
    <property type="entry name" value="TmCorA-like"/>
    <property type="match status" value="1"/>
</dbReference>
<keyword evidence="3 12" id="KW-0813">Transport</keyword>
<evidence type="ECO:0000256" key="8">
    <source>
        <dbReference type="ARBA" id="ARBA00023065"/>
    </source>
</evidence>
<reference evidence="13 14" key="1">
    <citation type="submission" date="2013-12" db="EMBL/GenBank/DDBJ databases">
        <authorList>
            <person name="Stott M."/>
        </authorList>
    </citation>
    <scope>NUCLEOTIDE SEQUENCE [LARGE SCALE GENOMIC DNA]</scope>
    <source>
        <strain evidence="13 14">K22</strain>
    </source>
</reference>
<proteinExistence type="inferred from homology"/>
<comment type="function">
    <text evidence="11">Mediates influx of magnesium ions. Alternates between open and closed states. Activated by low cytoplasmic Mg(2+) levels. Inactive when cytoplasmic Mg(2+) levels are high.</text>
</comment>
<sequence length="329" mass="38538">MEIFVYRSGAERVEEGFTAEQLPSLLQDRSLVIWIDMERPTLDDDRLLLDLFKFHPLTVEDCRMDRHHPKVEEFPDYLFFIVHGIRTNTTPERFNTVEVDGYLGPNFVVTYHHEPFPAIDYIKQLLRSTPVPCQRGAAFLLHHILDRIVDEYLPALDDFDERLNKLEENIFSTTRPSNRILEEILSLKRSILRLRRISSKQLDILYRMSHGEFRLISGPALPFFRDIYDHLVRIADLAENYRDLITGSLDAYLSVISNRLNEIMKVLTIFSAIMLPLTFIAGVYGMNFENMPELHTRYGYFVVWGVMIAIACLMLLIFWWKGWMGSGRD</sequence>
<dbReference type="SUPFAM" id="SSF144083">
    <property type="entry name" value="Magnesium transport protein CorA, transmembrane region"/>
    <property type="match status" value="1"/>
</dbReference>
<dbReference type="STRING" id="454194.PYK22_01100"/>
<keyword evidence="7 12" id="KW-1133">Transmembrane helix</keyword>
<dbReference type="EMBL" id="CBXV010000004">
    <property type="protein sequence ID" value="CDM65102.1"/>
    <property type="molecule type" value="Genomic_DNA"/>
</dbReference>
<dbReference type="RefSeq" id="WP_041975153.1">
    <property type="nucleotide sequence ID" value="NZ_CBXV010000004.1"/>
</dbReference>
<dbReference type="FunFam" id="1.20.58.340:FF:000004">
    <property type="entry name" value="Magnesium transport protein CorA"/>
    <property type="match status" value="1"/>
</dbReference>
<feature type="transmembrane region" description="Helical" evidence="12">
    <location>
        <begin position="266"/>
        <end position="286"/>
    </location>
</feature>
<protein>
    <recommendedName>
        <fullName evidence="12">Magnesium transport protein CorA</fullName>
    </recommendedName>
</protein>